<evidence type="ECO:0000313" key="1">
    <source>
        <dbReference type="EMBL" id="TVT38319.1"/>
    </source>
</evidence>
<keyword evidence="2" id="KW-1185">Reference proteome</keyword>
<comment type="caution">
    <text evidence="1">The sequence shown here is derived from an EMBL/GenBank/DDBJ whole genome shotgun (WGS) entry which is preliminary data.</text>
</comment>
<dbReference type="EMBL" id="VMRJ01000005">
    <property type="protein sequence ID" value="TVT38319.1"/>
    <property type="molecule type" value="Genomic_DNA"/>
</dbReference>
<dbReference type="OrthoDB" id="3281520at2"/>
<dbReference type="Proteomes" id="UP000317624">
    <property type="component" value="Unassembled WGS sequence"/>
</dbReference>
<organism evidence="1 2">
    <name type="scientific">Hymenobacter setariae</name>
    <dbReference type="NCBI Taxonomy" id="2594794"/>
    <lineage>
        <taxon>Bacteria</taxon>
        <taxon>Pseudomonadati</taxon>
        <taxon>Bacteroidota</taxon>
        <taxon>Cytophagia</taxon>
        <taxon>Cytophagales</taxon>
        <taxon>Hymenobacteraceae</taxon>
        <taxon>Hymenobacter</taxon>
    </lineage>
</organism>
<dbReference type="RefSeq" id="WP_144851060.1">
    <property type="nucleotide sequence ID" value="NZ_VMRJ01000005.1"/>
</dbReference>
<evidence type="ECO:0000313" key="2">
    <source>
        <dbReference type="Proteomes" id="UP000317624"/>
    </source>
</evidence>
<dbReference type="AlphaFoldDB" id="A0A558BP70"/>
<proteinExistence type="predicted"/>
<gene>
    <name evidence="1" type="ORF">FNT36_19155</name>
</gene>
<protein>
    <submittedName>
        <fullName evidence="1">Uncharacterized protein</fullName>
    </submittedName>
</protein>
<reference evidence="1 2" key="1">
    <citation type="submission" date="2019-07" db="EMBL/GenBank/DDBJ databases">
        <title>Hymenobacter sp. straun FUR1 Genome sequencing and assembly.</title>
        <authorList>
            <person name="Chhetri G."/>
        </authorList>
    </citation>
    <scope>NUCLEOTIDE SEQUENCE [LARGE SCALE GENOMIC DNA]</scope>
    <source>
        <strain evidence="1 2">Fur1</strain>
    </source>
</reference>
<name>A0A558BP70_9BACT</name>
<accession>A0A558BP70</accession>
<sequence>MFKHVKSFFKKKQTAPNGFAGYADLAIRLITDSNGQLEDGQIIALLEANGIPRTEAVELLLFLPMAFCRHLLPIINWPDHYFEYISKEKQIKHLYSDNQRYTIIQKALLHYLAGNFTNADYYKIAGRSASFHSINQILLANPERKISEVLVTPETVIY</sequence>